<keyword evidence="1" id="KW-1133">Transmembrane helix</keyword>
<reference evidence="2" key="1">
    <citation type="submission" date="2018-05" db="EMBL/GenBank/DDBJ databases">
        <authorList>
            <person name="Lanie J.A."/>
            <person name="Ng W.-L."/>
            <person name="Kazmierczak K.M."/>
            <person name="Andrzejewski T.M."/>
            <person name="Davidsen T.M."/>
            <person name="Wayne K.J."/>
            <person name="Tettelin H."/>
            <person name="Glass J.I."/>
            <person name="Rusch D."/>
            <person name="Podicherti R."/>
            <person name="Tsui H.-C.T."/>
            <person name="Winkler M.E."/>
        </authorList>
    </citation>
    <scope>NUCLEOTIDE SEQUENCE</scope>
</reference>
<name>A0A381V4D1_9ZZZZ</name>
<feature type="transmembrane region" description="Helical" evidence="1">
    <location>
        <begin position="88"/>
        <end position="106"/>
    </location>
</feature>
<accession>A0A381V4D1</accession>
<gene>
    <name evidence="2" type="ORF">METZ01_LOCUS87492</name>
</gene>
<feature type="transmembrane region" description="Helical" evidence="1">
    <location>
        <begin position="12"/>
        <end position="37"/>
    </location>
</feature>
<organism evidence="2">
    <name type="scientific">marine metagenome</name>
    <dbReference type="NCBI Taxonomy" id="408172"/>
    <lineage>
        <taxon>unclassified sequences</taxon>
        <taxon>metagenomes</taxon>
        <taxon>ecological metagenomes</taxon>
    </lineage>
</organism>
<evidence type="ECO:0000313" key="2">
    <source>
        <dbReference type="EMBL" id="SVA34638.1"/>
    </source>
</evidence>
<protein>
    <recommendedName>
        <fullName evidence="3">Copper resistance protein D domain-containing protein</fullName>
    </recommendedName>
</protein>
<dbReference type="EMBL" id="UINC01007695">
    <property type="protein sequence ID" value="SVA34638.1"/>
    <property type="molecule type" value="Genomic_DNA"/>
</dbReference>
<dbReference type="AlphaFoldDB" id="A0A381V4D1"/>
<feature type="transmembrane region" description="Helical" evidence="1">
    <location>
        <begin position="58"/>
        <end position="76"/>
    </location>
</feature>
<keyword evidence="1" id="KW-0812">Transmembrane</keyword>
<proteinExistence type="predicted"/>
<keyword evidence="1" id="KW-0472">Membrane</keyword>
<evidence type="ECO:0008006" key="3">
    <source>
        <dbReference type="Google" id="ProtNLM"/>
    </source>
</evidence>
<evidence type="ECO:0000256" key="1">
    <source>
        <dbReference type="SAM" id="Phobius"/>
    </source>
</evidence>
<feature type="transmembrane region" description="Helical" evidence="1">
    <location>
        <begin position="132"/>
        <end position="152"/>
    </location>
</feature>
<sequence length="165" mass="18607">MNISDLFHVFIRWAHLISATAWVGGSIFWVLVLNPSVKHSEISFIKKLHTRLSTEFRGLVDTCIFVLLATGAIMTFNRLTPGDIGYQYALILGLKIAFVLGMFYMIRAKRHLNFISKANLAEHHGKPKSKRLTALLNGYNLVLVLGLLVYLLSDLLNLMYISTIS</sequence>